<comment type="caution">
    <text evidence="1">The sequence shown here is derived from an EMBL/GenBank/DDBJ whole genome shotgun (WGS) entry which is preliminary data.</text>
</comment>
<protein>
    <submittedName>
        <fullName evidence="1">Uncharacterized protein</fullName>
    </submittedName>
</protein>
<gene>
    <name evidence="1" type="ORF">HYY20_04215</name>
</gene>
<accession>A0A932CMW7</accession>
<sequence>MPKGEEEAMGEVSYPEIDVKGLYVDMAGSRIYEMLWGDNIHPGGVEETR</sequence>
<dbReference type="Proteomes" id="UP000769766">
    <property type="component" value="Unassembled WGS sequence"/>
</dbReference>
<dbReference type="AlphaFoldDB" id="A0A932CMW7"/>
<feature type="non-terminal residue" evidence="1">
    <location>
        <position position="49"/>
    </location>
</feature>
<reference evidence="1" key="1">
    <citation type="submission" date="2020-07" db="EMBL/GenBank/DDBJ databases">
        <title>Huge and variable diversity of episymbiotic CPR bacteria and DPANN archaea in groundwater ecosystems.</title>
        <authorList>
            <person name="He C.Y."/>
            <person name="Keren R."/>
            <person name="Whittaker M."/>
            <person name="Farag I.F."/>
            <person name="Doudna J."/>
            <person name="Cate J.H.D."/>
            <person name="Banfield J.F."/>
        </authorList>
    </citation>
    <scope>NUCLEOTIDE SEQUENCE</scope>
    <source>
        <strain evidence="1">NC_groundwater_672_Ag_B-0.1um_62_36</strain>
    </source>
</reference>
<dbReference type="EMBL" id="JACPRF010000129">
    <property type="protein sequence ID" value="MBI2876064.1"/>
    <property type="molecule type" value="Genomic_DNA"/>
</dbReference>
<evidence type="ECO:0000313" key="1">
    <source>
        <dbReference type="EMBL" id="MBI2876064.1"/>
    </source>
</evidence>
<proteinExistence type="predicted"/>
<evidence type="ECO:0000313" key="2">
    <source>
        <dbReference type="Proteomes" id="UP000769766"/>
    </source>
</evidence>
<organism evidence="1 2">
    <name type="scientific">Tectimicrobiota bacterium</name>
    <dbReference type="NCBI Taxonomy" id="2528274"/>
    <lineage>
        <taxon>Bacteria</taxon>
        <taxon>Pseudomonadati</taxon>
        <taxon>Nitrospinota/Tectimicrobiota group</taxon>
        <taxon>Candidatus Tectimicrobiota</taxon>
    </lineage>
</organism>
<name>A0A932CMW7_UNCTE</name>